<protein>
    <recommendedName>
        <fullName evidence="1">DUF4224 domain-containing protein</fullName>
    </recommendedName>
</protein>
<gene>
    <name evidence="2" type="ORF">BN112_3553</name>
</gene>
<dbReference type="InterPro" id="IPR025319">
    <property type="entry name" value="DUF4224"/>
</dbReference>
<dbReference type="HOGENOM" id="CLU_3059094_0_0_4"/>
<dbReference type="EMBL" id="HE965806">
    <property type="protein sequence ID" value="CCJ55467.1"/>
    <property type="molecule type" value="Genomic_DNA"/>
</dbReference>
<dbReference type="KEGG" id="bbh:BN112_3553"/>
<sequence length="53" mass="5924">MGILTVTGDEIEQVTRKKRRQAQAKVLKALGIRLQIRPDGTLLVFRTSLGIPH</sequence>
<proteinExistence type="predicted"/>
<name>A0A0C6PBF7_BORBO</name>
<dbReference type="Pfam" id="PF13986">
    <property type="entry name" value="DUF4224"/>
    <property type="match status" value="1"/>
</dbReference>
<dbReference type="Proteomes" id="UP000007564">
    <property type="component" value="Chromosome"/>
</dbReference>
<dbReference type="OrthoDB" id="8759646at2"/>
<dbReference type="AlphaFoldDB" id="A0A0C6PBF7"/>
<organism evidence="2 3">
    <name type="scientific">Bordetella bronchiseptica 253</name>
    <dbReference type="NCBI Taxonomy" id="568707"/>
    <lineage>
        <taxon>Bacteria</taxon>
        <taxon>Pseudomonadati</taxon>
        <taxon>Pseudomonadota</taxon>
        <taxon>Betaproteobacteria</taxon>
        <taxon>Burkholderiales</taxon>
        <taxon>Alcaligenaceae</taxon>
        <taxon>Bordetella</taxon>
    </lineage>
</organism>
<evidence type="ECO:0000313" key="2">
    <source>
        <dbReference type="EMBL" id="CCJ55467.1"/>
    </source>
</evidence>
<evidence type="ECO:0000313" key="3">
    <source>
        <dbReference type="Proteomes" id="UP000007564"/>
    </source>
</evidence>
<evidence type="ECO:0000259" key="1">
    <source>
        <dbReference type="Pfam" id="PF13986"/>
    </source>
</evidence>
<accession>A0A0C6PBF7</accession>
<dbReference type="RefSeq" id="WP_010929718.1">
    <property type="nucleotide sequence ID" value="NC_019382.1"/>
</dbReference>
<reference evidence="2 3" key="1">
    <citation type="journal article" date="2012" name="BMC Genomics">
        <title>Comparative genomics of the classical Bordetella subspecies: the evolution and exchange of virulence-associated diversity amongst closely related pathogens.</title>
        <authorList>
            <person name="Park J."/>
            <person name="Zhang Y."/>
            <person name="Buboltz A.M."/>
            <person name="Zhang X."/>
            <person name="Schuster S.C."/>
            <person name="Ahuja U."/>
            <person name="Liu M."/>
            <person name="Miller J.F."/>
            <person name="Sebaihia M."/>
            <person name="Bentley S.D."/>
            <person name="Parkhill J."/>
            <person name="Harvill E.T."/>
        </authorList>
    </citation>
    <scope>NUCLEOTIDE SEQUENCE [LARGE SCALE GENOMIC DNA]</scope>
    <source>
        <strain evidence="2 3">253</strain>
    </source>
</reference>
<feature type="domain" description="DUF4224" evidence="1">
    <location>
        <begin position="5"/>
        <end position="48"/>
    </location>
</feature>